<reference evidence="2 3" key="3">
    <citation type="journal article" date="2016" name="Sci. Rep.">
        <title>Genome-wide diversity and gene expression profiling of Babesia microti isolates identify polymorphic genes that mediate host-pathogen interactions.</title>
        <authorList>
            <person name="Silva J.C."/>
            <person name="Cornillot E."/>
            <person name="McCracken C."/>
            <person name="Usmani-Brown S."/>
            <person name="Dwivedi A."/>
            <person name="Ifeonu O.O."/>
            <person name="Crabtree J."/>
            <person name="Gotia H.T."/>
            <person name="Virji A.Z."/>
            <person name="Reynes C."/>
            <person name="Colinge J."/>
            <person name="Kumar V."/>
            <person name="Lawres L."/>
            <person name="Pazzi J.E."/>
            <person name="Pablo J.V."/>
            <person name="Hung C."/>
            <person name="Brancato J."/>
            <person name="Kumari P."/>
            <person name="Orvis J."/>
            <person name="Tretina K."/>
            <person name="Chibucos M."/>
            <person name="Ott S."/>
            <person name="Sadzewicz L."/>
            <person name="Sengamalay N."/>
            <person name="Shetty A.C."/>
            <person name="Su Q."/>
            <person name="Tallon L."/>
            <person name="Fraser C.M."/>
            <person name="Frutos R."/>
            <person name="Molina D.M."/>
            <person name="Krause P.J."/>
            <person name="Ben Mamoun C."/>
        </authorList>
    </citation>
    <scope>NUCLEOTIDE SEQUENCE [LARGE SCALE GENOMIC DNA]</scope>
    <source>
        <strain evidence="2 3">RI</strain>
    </source>
</reference>
<feature type="compositionally biased region" description="Basic and acidic residues" evidence="1">
    <location>
        <begin position="64"/>
        <end position="80"/>
    </location>
</feature>
<dbReference type="AlphaFoldDB" id="A0A1N6LW63"/>
<dbReference type="Proteomes" id="UP000002899">
    <property type="component" value="Chromosome I"/>
</dbReference>
<feature type="region of interest" description="Disordered" evidence="1">
    <location>
        <begin position="1"/>
        <end position="91"/>
    </location>
</feature>
<keyword evidence="3" id="KW-1185">Reference proteome</keyword>
<dbReference type="EMBL" id="FO082871">
    <property type="protein sequence ID" value="SIO73119.1"/>
    <property type="molecule type" value="Genomic_DNA"/>
</dbReference>
<evidence type="ECO:0000313" key="3">
    <source>
        <dbReference type="Proteomes" id="UP000002899"/>
    </source>
</evidence>
<proteinExistence type="predicted"/>
<dbReference type="KEGG" id="bmic:BMR1_01G00040"/>
<feature type="compositionally biased region" description="Basic residues" evidence="1">
    <location>
        <begin position="14"/>
        <end position="28"/>
    </location>
</feature>
<dbReference type="RefSeq" id="XP_021337231.1">
    <property type="nucleotide sequence ID" value="XM_021483117.1"/>
</dbReference>
<evidence type="ECO:0000313" key="2">
    <source>
        <dbReference type="EMBL" id="SIO73119.1"/>
    </source>
</evidence>
<protein>
    <submittedName>
        <fullName evidence="2">Uncharacterized protein</fullName>
    </submittedName>
</protein>
<sequence length="288" mass="33594">MSRHRRNLSYSRSLSRRRSWSRNSRSRSRSPPIYSDRHGADRYNNDKYYKQDSHVDAGNLDSTSDYKLHSTNARSKDGPKARPWGRPSVARSSVTRRYIDHRQFIVIRDLPSSLWDREELGRILSKQSKPKEFTLNDSDKSVLADYGSSDQAISAYKDLSHRLKGCKLSRTSLEDWKKDNHNNKYESEDFREKSKKITSLESMKRNLIEKYSAQLKELVSSLSTYSGDEKSDLLDQVHKLKNRIKILSMPKLKTQRYQHSIDNRPSTLVFESLPECAQGRIDVSCRAW</sequence>
<name>A0A1N6LW63_BABMR</name>
<dbReference type="GeneID" id="24423091"/>
<reference evidence="2 3" key="2">
    <citation type="journal article" date="2013" name="PLoS ONE">
        <title>Whole genome mapping and re-organization of the nuclear and mitochondrial genomes of Babesia microti isolates.</title>
        <authorList>
            <person name="Cornillot E."/>
            <person name="Dassouli A."/>
            <person name="Garg A."/>
            <person name="Pachikara N."/>
            <person name="Randazzo S."/>
            <person name="Depoix D."/>
            <person name="Carcy B."/>
            <person name="Delbecq S."/>
            <person name="Frutos R."/>
            <person name="Silva J.C."/>
            <person name="Sutton R."/>
            <person name="Krause P.J."/>
            <person name="Mamoun C.B."/>
        </authorList>
    </citation>
    <scope>NUCLEOTIDE SEQUENCE [LARGE SCALE GENOMIC DNA]</scope>
    <source>
        <strain evidence="2 3">RI</strain>
    </source>
</reference>
<dbReference type="VEuPathDB" id="PiroplasmaDB:BMR1_01G00040"/>
<organism evidence="2 3">
    <name type="scientific">Babesia microti (strain RI)</name>
    <dbReference type="NCBI Taxonomy" id="1133968"/>
    <lineage>
        <taxon>Eukaryota</taxon>
        <taxon>Sar</taxon>
        <taxon>Alveolata</taxon>
        <taxon>Apicomplexa</taxon>
        <taxon>Aconoidasida</taxon>
        <taxon>Piroplasmida</taxon>
        <taxon>Babesiidae</taxon>
        <taxon>Babesia</taxon>
    </lineage>
</organism>
<feature type="compositionally biased region" description="Basic and acidic residues" evidence="1">
    <location>
        <begin position="35"/>
        <end position="55"/>
    </location>
</feature>
<accession>A0A1N6LW63</accession>
<gene>
    <name evidence="2" type="ORF">BMR1_01G00040</name>
</gene>
<evidence type="ECO:0000256" key="1">
    <source>
        <dbReference type="SAM" id="MobiDB-lite"/>
    </source>
</evidence>
<reference evidence="2 3" key="1">
    <citation type="journal article" date="2012" name="Nucleic Acids Res.">
        <title>Sequencing of the smallest Apicomplexan genome from the human pathogen Babesia microti.</title>
        <authorList>
            <person name="Cornillot E."/>
            <person name="Hadj-Kaddour K."/>
            <person name="Dassouli A."/>
            <person name="Noel B."/>
            <person name="Ranwez V."/>
            <person name="Vacherie B."/>
            <person name="Augagneur Y."/>
            <person name="Bres V."/>
            <person name="Duclos A."/>
            <person name="Randazzo S."/>
            <person name="Carcy B."/>
            <person name="Debierre-Grockiego F."/>
            <person name="Delbecq S."/>
            <person name="Moubri-Menage K."/>
            <person name="Shams-Eldin H."/>
            <person name="Usmani-Brown S."/>
            <person name="Bringaud F."/>
            <person name="Wincker P."/>
            <person name="Vivares C.P."/>
            <person name="Schwarz R.T."/>
            <person name="Schetters T.P."/>
            <person name="Krause P.J."/>
            <person name="Gorenflot A."/>
            <person name="Berry V."/>
            <person name="Barbe V."/>
            <person name="Ben Mamoun C."/>
        </authorList>
    </citation>
    <scope>NUCLEOTIDE SEQUENCE [LARGE SCALE GENOMIC DNA]</scope>
    <source>
        <strain evidence="2 3">RI</strain>
    </source>
</reference>